<name>A0ABQ6LK52_9RHOB</name>
<dbReference type="RefSeq" id="WP_285669788.1">
    <property type="nucleotide sequence ID" value="NZ_BSYI01000002.1"/>
</dbReference>
<comment type="catalytic activity">
    <reaction evidence="1 9">
        <text>N-(5-phospho-beta-D-ribosyl)anthranilate = 1-(2-carboxyphenylamino)-1-deoxy-D-ribulose 5-phosphate</text>
        <dbReference type="Rhea" id="RHEA:21540"/>
        <dbReference type="ChEBI" id="CHEBI:18277"/>
        <dbReference type="ChEBI" id="CHEBI:58613"/>
        <dbReference type="EC" id="5.3.1.24"/>
    </reaction>
</comment>
<comment type="pathway">
    <text evidence="2 9">Amino-acid biosynthesis; L-tryptophan biosynthesis; L-tryptophan from chorismate: step 3/5.</text>
</comment>
<dbReference type="SUPFAM" id="SSF51366">
    <property type="entry name" value="Ribulose-phoshate binding barrel"/>
    <property type="match status" value="1"/>
</dbReference>
<dbReference type="Gene3D" id="3.20.20.70">
    <property type="entry name" value="Aldolase class I"/>
    <property type="match status" value="1"/>
</dbReference>
<proteinExistence type="inferred from homology"/>
<gene>
    <name evidence="9" type="primary">trpF</name>
    <name evidence="11" type="ORF">LNKW23_03700</name>
</gene>
<dbReference type="GO" id="GO:0016853">
    <property type="term" value="F:isomerase activity"/>
    <property type="evidence" value="ECO:0007669"/>
    <property type="project" value="UniProtKB-KW"/>
</dbReference>
<dbReference type="InterPro" id="IPR001240">
    <property type="entry name" value="PRAI_dom"/>
</dbReference>
<keyword evidence="8 9" id="KW-0413">Isomerase</keyword>
<keyword evidence="5 9" id="KW-0028">Amino-acid biosynthesis</keyword>
<evidence type="ECO:0000256" key="4">
    <source>
        <dbReference type="ARBA" id="ARBA00022272"/>
    </source>
</evidence>
<evidence type="ECO:0000256" key="9">
    <source>
        <dbReference type="HAMAP-Rule" id="MF_00135"/>
    </source>
</evidence>
<comment type="caution">
    <text evidence="11">The sequence shown here is derived from an EMBL/GenBank/DDBJ whole genome shotgun (WGS) entry which is preliminary data.</text>
</comment>
<protein>
    <recommendedName>
        <fullName evidence="4 9">N-(5'-phosphoribosyl)anthranilate isomerase</fullName>
        <shortName evidence="9">PRAI</shortName>
        <ecNumber evidence="3 9">5.3.1.24</ecNumber>
    </recommendedName>
</protein>
<evidence type="ECO:0000313" key="11">
    <source>
        <dbReference type="EMBL" id="GMG81158.1"/>
    </source>
</evidence>
<dbReference type="Proteomes" id="UP001239909">
    <property type="component" value="Unassembled WGS sequence"/>
</dbReference>
<sequence>MRRIRVKICCIASPEEAHLAAGAGADLLGLVGPMPSGPGTLSLAEAGRIARTAPPWARPVLLTAAETAAAIAGEARAAGVDTVQVVRHIAPAEAARLAATGLHAIQVIHVEGPEALRLIPAYAPHVAAFLLDSGRPSEGALGGTGRVHDWQVSRAFVLQSPKPVFLAGGLGPENAQRAILEVRPFGLDICSGLRRGAAKALDPERLSAFMAAVGEAANMLAASPGDG</sequence>
<dbReference type="PANTHER" id="PTHR42894">
    <property type="entry name" value="N-(5'-PHOSPHORIBOSYL)ANTHRANILATE ISOMERASE"/>
    <property type="match status" value="1"/>
</dbReference>
<accession>A0ABQ6LK52</accession>
<feature type="domain" description="N-(5'phosphoribosyl) anthranilate isomerase (PRAI)" evidence="10">
    <location>
        <begin position="7"/>
        <end position="199"/>
    </location>
</feature>
<evidence type="ECO:0000256" key="7">
    <source>
        <dbReference type="ARBA" id="ARBA00023141"/>
    </source>
</evidence>
<dbReference type="CDD" id="cd00405">
    <property type="entry name" value="PRAI"/>
    <property type="match status" value="1"/>
</dbReference>
<evidence type="ECO:0000259" key="10">
    <source>
        <dbReference type="Pfam" id="PF00697"/>
    </source>
</evidence>
<evidence type="ECO:0000256" key="6">
    <source>
        <dbReference type="ARBA" id="ARBA00022822"/>
    </source>
</evidence>
<keyword evidence="6 9" id="KW-0822">Tryptophan biosynthesis</keyword>
<evidence type="ECO:0000256" key="1">
    <source>
        <dbReference type="ARBA" id="ARBA00001164"/>
    </source>
</evidence>
<organism evidence="11 12">
    <name type="scientific">Paralimibaculum aggregatum</name>
    <dbReference type="NCBI Taxonomy" id="3036245"/>
    <lineage>
        <taxon>Bacteria</taxon>
        <taxon>Pseudomonadati</taxon>
        <taxon>Pseudomonadota</taxon>
        <taxon>Alphaproteobacteria</taxon>
        <taxon>Rhodobacterales</taxon>
        <taxon>Paracoccaceae</taxon>
        <taxon>Paralimibaculum</taxon>
    </lineage>
</organism>
<evidence type="ECO:0000256" key="3">
    <source>
        <dbReference type="ARBA" id="ARBA00012572"/>
    </source>
</evidence>
<keyword evidence="7 9" id="KW-0057">Aromatic amino acid biosynthesis</keyword>
<dbReference type="HAMAP" id="MF_00135">
    <property type="entry name" value="PRAI"/>
    <property type="match status" value="1"/>
</dbReference>
<dbReference type="InterPro" id="IPR011060">
    <property type="entry name" value="RibuloseP-bd_barrel"/>
</dbReference>
<comment type="similarity">
    <text evidence="9">Belongs to the TrpF family.</text>
</comment>
<dbReference type="EC" id="5.3.1.24" evidence="3 9"/>
<evidence type="ECO:0000256" key="5">
    <source>
        <dbReference type="ARBA" id="ARBA00022605"/>
    </source>
</evidence>
<reference evidence="11 12" key="1">
    <citation type="submission" date="2023-04" db="EMBL/GenBank/DDBJ databases">
        <title>Marinoamorphus aggregata gen. nov., sp. Nov., isolate from tissue of brittle star Ophioplocus japonicus.</title>
        <authorList>
            <person name="Kawano K."/>
            <person name="Sawayama S."/>
            <person name="Nakagawa S."/>
        </authorList>
    </citation>
    <scope>NUCLEOTIDE SEQUENCE [LARGE SCALE GENOMIC DNA]</scope>
    <source>
        <strain evidence="11 12">NKW23</strain>
    </source>
</reference>
<dbReference type="PANTHER" id="PTHR42894:SF1">
    <property type="entry name" value="N-(5'-PHOSPHORIBOSYL)ANTHRANILATE ISOMERASE"/>
    <property type="match status" value="1"/>
</dbReference>
<evidence type="ECO:0000313" key="12">
    <source>
        <dbReference type="Proteomes" id="UP001239909"/>
    </source>
</evidence>
<dbReference type="InterPro" id="IPR044643">
    <property type="entry name" value="TrpF_fam"/>
</dbReference>
<keyword evidence="12" id="KW-1185">Reference proteome</keyword>
<evidence type="ECO:0000256" key="8">
    <source>
        <dbReference type="ARBA" id="ARBA00023235"/>
    </source>
</evidence>
<dbReference type="EMBL" id="BSYI01000002">
    <property type="protein sequence ID" value="GMG81158.1"/>
    <property type="molecule type" value="Genomic_DNA"/>
</dbReference>
<dbReference type="Pfam" id="PF00697">
    <property type="entry name" value="PRAI"/>
    <property type="match status" value="1"/>
</dbReference>
<dbReference type="InterPro" id="IPR013785">
    <property type="entry name" value="Aldolase_TIM"/>
</dbReference>
<evidence type="ECO:0000256" key="2">
    <source>
        <dbReference type="ARBA" id="ARBA00004664"/>
    </source>
</evidence>